<feature type="coiled-coil region" evidence="5">
    <location>
        <begin position="353"/>
        <end position="395"/>
    </location>
</feature>
<keyword evidence="10" id="KW-1185">Reference proteome</keyword>
<dbReference type="GO" id="GO:0008855">
    <property type="term" value="F:exodeoxyribonuclease VII activity"/>
    <property type="evidence" value="ECO:0007669"/>
    <property type="project" value="UniProtKB-EC"/>
</dbReference>
<dbReference type="InterPro" id="IPR020579">
    <property type="entry name" value="Exonuc_VII_lsu_C"/>
</dbReference>
<dbReference type="NCBIfam" id="TIGR00237">
    <property type="entry name" value="xseA"/>
    <property type="match status" value="1"/>
</dbReference>
<dbReference type="CDD" id="cd04489">
    <property type="entry name" value="ExoVII_LU_OBF"/>
    <property type="match status" value="1"/>
</dbReference>
<accession>A0ABD5VKF4</accession>
<evidence type="ECO:0000256" key="3">
    <source>
        <dbReference type="ARBA" id="ARBA00022801"/>
    </source>
</evidence>
<keyword evidence="6" id="KW-0472">Membrane</keyword>
<evidence type="ECO:0000259" key="7">
    <source>
        <dbReference type="Pfam" id="PF02601"/>
    </source>
</evidence>
<keyword evidence="6" id="KW-1133">Transmembrane helix</keyword>
<dbReference type="AlphaFoldDB" id="A0ABD5VKF4"/>
<evidence type="ECO:0000256" key="1">
    <source>
        <dbReference type="ARBA" id="ARBA00022490"/>
    </source>
</evidence>
<dbReference type="EC" id="3.1.11.6" evidence="9"/>
<keyword evidence="5" id="KW-0175">Coiled coil</keyword>
<name>A0ABD5VKF4_9EURY</name>
<dbReference type="Pfam" id="PF13742">
    <property type="entry name" value="tRNA_anti_2"/>
    <property type="match status" value="1"/>
</dbReference>
<dbReference type="InterPro" id="IPR003753">
    <property type="entry name" value="Exonuc_VII_L"/>
</dbReference>
<dbReference type="RefSeq" id="WP_336351840.1">
    <property type="nucleotide sequence ID" value="NZ_JAZAQL010000004.1"/>
</dbReference>
<evidence type="ECO:0000313" key="9">
    <source>
        <dbReference type="EMBL" id="MFC6954898.1"/>
    </source>
</evidence>
<sequence>MLEGILSGHEELDGSTAVTVETLNSSISEVLAASDGLYFDYVVGDVSDYREANGNAHFDLTHDGNSIHSVLLGYRRDWVDAELEDDLQVAVSGDLTYYEARGSCSVMVDDAIELGESEYNEIYAENRATLADDGPLDDDHKQPLPEHPETVGLVTSLDSDAREDAVTSIHARHPDVDIIVQHATVQGDAAMTEMMEAISVLDRDSAVDVLVLTRGGGADTTLRVFNETPLCRVIFNTETPVVVGIGHERDRTLAEEVADRRVMTPTHAGEVVPEKQTLEQELRDATARLEDTFSRHATAELDRAQEDLERVYTSHTERVLTRTETGLEAAFETQASQELTELGNRLEYAYDALEQAEAHEQAKEAAVEEAVQATQEEAEAAVQAKYERRQRLQRAAIALLVAVLLLLLAYIILA</sequence>
<feature type="domain" description="OB-fold nucleic acid binding" evidence="8">
    <location>
        <begin position="19"/>
        <end position="110"/>
    </location>
</feature>
<dbReference type="EMBL" id="JBHSXN010000004">
    <property type="protein sequence ID" value="MFC6954898.1"/>
    <property type="molecule type" value="Genomic_DNA"/>
</dbReference>
<gene>
    <name evidence="9" type="primary">xseA</name>
    <name evidence="9" type="ORF">ACFQGB_18680</name>
</gene>
<dbReference type="InterPro" id="IPR025824">
    <property type="entry name" value="OB-fold_nuc-bd_dom"/>
</dbReference>
<proteinExistence type="predicted"/>
<keyword evidence="4" id="KW-0269">Exonuclease</keyword>
<dbReference type="PANTHER" id="PTHR30008">
    <property type="entry name" value="EXODEOXYRIBONUCLEASE 7 LARGE SUBUNIT"/>
    <property type="match status" value="1"/>
</dbReference>
<dbReference type="Proteomes" id="UP001596395">
    <property type="component" value="Unassembled WGS sequence"/>
</dbReference>
<organism evidence="9 10">
    <name type="scientific">Halorubellus litoreus</name>
    <dbReference type="NCBI Taxonomy" id="755308"/>
    <lineage>
        <taxon>Archaea</taxon>
        <taxon>Methanobacteriati</taxon>
        <taxon>Methanobacteriota</taxon>
        <taxon>Stenosarchaea group</taxon>
        <taxon>Halobacteria</taxon>
        <taxon>Halobacteriales</taxon>
        <taxon>Halorubellaceae</taxon>
        <taxon>Halorubellus</taxon>
    </lineage>
</organism>
<evidence type="ECO:0000256" key="2">
    <source>
        <dbReference type="ARBA" id="ARBA00022722"/>
    </source>
</evidence>
<evidence type="ECO:0000256" key="4">
    <source>
        <dbReference type="ARBA" id="ARBA00022839"/>
    </source>
</evidence>
<evidence type="ECO:0000313" key="10">
    <source>
        <dbReference type="Proteomes" id="UP001596395"/>
    </source>
</evidence>
<evidence type="ECO:0000256" key="6">
    <source>
        <dbReference type="SAM" id="Phobius"/>
    </source>
</evidence>
<evidence type="ECO:0000259" key="8">
    <source>
        <dbReference type="Pfam" id="PF13742"/>
    </source>
</evidence>
<dbReference type="Pfam" id="PF02601">
    <property type="entry name" value="Exonuc_VII_L"/>
    <property type="match status" value="1"/>
</dbReference>
<dbReference type="PANTHER" id="PTHR30008:SF0">
    <property type="entry name" value="EXODEOXYRIBONUCLEASE 7 LARGE SUBUNIT"/>
    <property type="match status" value="1"/>
</dbReference>
<feature type="domain" description="Exonuclease VII large subunit C-terminal" evidence="7">
    <location>
        <begin position="137"/>
        <end position="395"/>
    </location>
</feature>
<keyword evidence="3 9" id="KW-0378">Hydrolase</keyword>
<evidence type="ECO:0000256" key="5">
    <source>
        <dbReference type="SAM" id="Coils"/>
    </source>
</evidence>
<keyword evidence="1" id="KW-0963">Cytoplasm</keyword>
<keyword evidence="2" id="KW-0540">Nuclease</keyword>
<keyword evidence="6" id="KW-0812">Transmembrane</keyword>
<reference evidence="9 10" key="1">
    <citation type="journal article" date="2019" name="Int. J. Syst. Evol. Microbiol.">
        <title>The Global Catalogue of Microorganisms (GCM) 10K type strain sequencing project: providing services to taxonomists for standard genome sequencing and annotation.</title>
        <authorList>
            <consortium name="The Broad Institute Genomics Platform"/>
            <consortium name="The Broad Institute Genome Sequencing Center for Infectious Disease"/>
            <person name="Wu L."/>
            <person name="Ma J."/>
        </authorList>
    </citation>
    <scope>NUCLEOTIDE SEQUENCE [LARGE SCALE GENOMIC DNA]</scope>
    <source>
        <strain evidence="9 10">GX26</strain>
    </source>
</reference>
<comment type="caution">
    <text evidence="9">The sequence shown here is derived from an EMBL/GenBank/DDBJ whole genome shotgun (WGS) entry which is preliminary data.</text>
</comment>
<feature type="transmembrane region" description="Helical" evidence="6">
    <location>
        <begin position="395"/>
        <end position="413"/>
    </location>
</feature>
<protein>
    <submittedName>
        <fullName evidence="9">Exodeoxyribonuclease VII large subunit</fullName>
        <ecNumber evidence="9">3.1.11.6</ecNumber>
    </submittedName>
</protein>